<name>A0ABP0U030_9BRYO</name>
<reference evidence="3" key="1">
    <citation type="submission" date="2024-02" db="EMBL/GenBank/DDBJ databases">
        <authorList>
            <consortium name="ELIXIR-Norway"/>
            <consortium name="Elixir Norway"/>
        </authorList>
    </citation>
    <scope>NUCLEOTIDE SEQUENCE</scope>
</reference>
<feature type="transmembrane region" description="Helical" evidence="2">
    <location>
        <begin position="312"/>
        <end position="330"/>
    </location>
</feature>
<feature type="transmembrane region" description="Helical" evidence="2">
    <location>
        <begin position="119"/>
        <end position="137"/>
    </location>
</feature>
<evidence type="ECO:0000256" key="2">
    <source>
        <dbReference type="SAM" id="Phobius"/>
    </source>
</evidence>
<dbReference type="Proteomes" id="UP001497512">
    <property type="component" value="Chromosome 17"/>
</dbReference>
<gene>
    <name evidence="3" type="ORF">CSSPTR1EN2_LOCUS9820</name>
</gene>
<evidence type="ECO:0000313" key="4">
    <source>
        <dbReference type="Proteomes" id="UP001497512"/>
    </source>
</evidence>
<feature type="region of interest" description="Disordered" evidence="1">
    <location>
        <begin position="331"/>
        <end position="362"/>
    </location>
</feature>
<keyword evidence="2" id="KW-0812">Transmembrane</keyword>
<feature type="transmembrane region" description="Helical" evidence="2">
    <location>
        <begin position="255"/>
        <end position="274"/>
    </location>
</feature>
<feature type="transmembrane region" description="Helical" evidence="2">
    <location>
        <begin position="286"/>
        <end position="306"/>
    </location>
</feature>
<dbReference type="PANTHER" id="PTHR47513:SF1">
    <property type="entry name" value="OS07G0283200 PROTEIN"/>
    <property type="match status" value="1"/>
</dbReference>
<evidence type="ECO:0000256" key="1">
    <source>
        <dbReference type="SAM" id="MobiDB-lite"/>
    </source>
</evidence>
<dbReference type="SUPFAM" id="SSF103481">
    <property type="entry name" value="Multidrug resistance efflux transporter EmrE"/>
    <property type="match status" value="1"/>
</dbReference>
<evidence type="ECO:0008006" key="5">
    <source>
        <dbReference type="Google" id="ProtNLM"/>
    </source>
</evidence>
<feature type="compositionally biased region" description="Basic and acidic residues" evidence="1">
    <location>
        <begin position="331"/>
        <end position="344"/>
    </location>
</feature>
<keyword evidence="4" id="KW-1185">Reference proteome</keyword>
<keyword evidence="2" id="KW-1133">Transmembrane helix</keyword>
<feature type="transmembrane region" description="Helical" evidence="2">
    <location>
        <begin position="223"/>
        <end position="243"/>
    </location>
</feature>
<dbReference type="PANTHER" id="PTHR47513">
    <property type="entry name" value="ZINC TRANSPORTER"/>
    <property type="match status" value="1"/>
</dbReference>
<dbReference type="EMBL" id="OZ019909">
    <property type="protein sequence ID" value="CAK9209531.1"/>
    <property type="molecule type" value="Genomic_DNA"/>
</dbReference>
<protein>
    <recommendedName>
        <fullName evidence="5">Zinc transporter 5</fullName>
    </recommendedName>
</protein>
<proteinExistence type="predicted"/>
<sequence length="362" mass="39210">MHRSRQEAATGALRAFNLGPFSARQAPQHGFHIIGRFLRLLSVYAAYRYLVTEGISVVVFMFVCLLGSAGLFLILQRPWRGRPLSSSLLVPTLINGGVMALSLVLWGRGLRTCGPVRTILAEYAGAVLGAISTLLFGRSGFIWRRVAGLVAILAAFYFLSQGWALSSNSPFSSGNSPRGEEEVRHIGLWSMLLPALSGVLAALRRIISRRVSLKSLSKKRLHAVTVTSAACCLFPFALVHLALTKGQAHPEHHASPAWAYSSTILFGIVLIFYVDSFVEDRLHVVVASPQHLLVTAAGIIILELLYGMDFSLLGFTLCTSVLGLGIYEATSTDRGKGKAGESSHSDFLNEDQDPLTMSTLPS</sequence>
<evidence type="ECO:0000313" key="3">
    <source>
        <dbReference type="EMBL" id="CAK9209531.1"/>
    </source>
</evidence>
<feature type="transmembrane region" description="Helical" evidence="2">
    <location>
        <begin position="54"/>
        <end position="75"/>
    </location>
</feature>
<accession>A0ABP0U030</accession>
<feature type="transmembrane region" description="Helical" evidence="2">
    <location>
        <begin position="186"/>
        <end position="203"/>
    </location>
</feature>
<dbReference type="InterPro" id="IPR037185">
    <property type="entry name" value="EmrE-like"/>
</dbReference>
<feature type="transmembrane region" description="Helical" evidence="2">
    <location>
        <begin position="146"/>
        <end position="166"/>
    </location>
</feature>
<feature type="transmembrane region" description="Helical" evidence="2">
    <location>
        <begin position="87"/>
        <end position="107"/>
    </location>
</feature>
<keyword evidence="2" id="KW-0472">Membrane</keyword>
<organism evidence="3 4">
    <name type="scientific">Sphagnum troendelagicum</name>
    <dbReference type="NCBI Taxonomy" id="128251"/>
    <lineage>
        <taxon>Eukaryota</taxon>
        <taxon>Viridiplantae</taxon>
        <taxon>Streptophyta</taxon>
        <taxon>Embryophyta</taxon>
        <taxon>Bryophyta</taxon>
        <taxon>Sphagnophytina</taxon>
        <taxon>Sphagnopsida</taxon>
        <taxon>Sphagnales</taxon>
        <taxon>Sphagnaceae</taxon>
        <taxon>Sphagnum</taxon>
    </lineage>
</organism>